<sequence>MAPIDPERAYDEGNDAASQDSGSEEEMSADAARKHYVDVGASQMRKGRLTDSDALDKGRYSGVKTSRAEMFGDRDEEDEEDEEEDSGDDDQGGDDEVDEELDGPEEDFEDAENGIDEEDEDEGEGEDVEDDQDDDDDADEDEDDEEIPSDDNDMPEESGQGSRGKSSGPRGTKREADSDAPPQEDATDLLSQLHSRQAQDAKKGRHVQKQVRAWEQALRTRIAMQKTNTQVGRLPPSEEMEAYLDASSEARESLDTAAVELEDIASTLLSLRLRLWQQNIPALSDELSSKVNVEASGPKALHDLETALEPHRRLLLTRWSNKIAAAPESRNAPGSKLQLRAMNQGVVEQLDQALSGDGLARLVERTRVWRPTDVERLGVPATETPDSRSAQAVDVFDDSDFYAQLLRDLVDNAGLMQAGTSAYASDALQSRKRKRAVDVRASKGRRIRYEVIDKVQNFMPPIPRVTWSDEQAQRLFSRLAGARQDEEEPEEAADEAVVPDGFRLFA</sequence>
<feature type="compositionally biased region" description="Acidic residues" evidence="3">
    <location>
        <begin position="74"/>
        <end position="156"/>
    </location>
</feature>
<feature type="compositionally biased region" description="Basic and acidic residues" evidence="3">
    <location>
        <begin position="48"/>
        <end position="59"/>
    </location>
</feature>
<keyword evidence="7" id="KW-1185">Reference proteome</keyword>
<accession>A0AAF0DZ97</accession>
<dbReference type="GO" id="GO:0000462">
    <property type="term" value="P:maturation of SSU-rRNA from tricistronic rRNA transcript (SSU-rRNA, 5.8S rRNA, LSU-rRNA)"/>
    <property type="evidence" value="ECO:0007669"/>
    <property type="project" value="TreeGrafter"/>
</dbReference>
<dbReference type="PANTHER" id="PTHR15565:SF0">
    <property type="entry name" value="PROTEIN AATF"/>
    <property type="match status" value="1"/>
</dbReference>
<dbReference type="PANTHER" id="PTHR15565">
    <property type="entry name" value="AATF PROTEIN APOPTOSIS ANTAGONIZING TRANSCRIPTION FACTOR"/>
    <property type="match status" value="1"/>
</dbReference>
<gene>
    <name evidence="6" type="primary">BFR2</name>
    <name evidence="6" type="ORF">MOBT1_001568</name>
</gene>
<evidence type="ECO:0000259" key="4">
    <source>
        <dbReference type="Pfam" id="PF08164"/>
    </source>
</evidence>
<dbReference type="EMBL" id="CP119935">
    <property type="protein sequence ID" value="WFD02881.1"/>
    <property type="molecule type" value="Genomic_DNA"/>
</dbReference>
<dbReference type="AlphaFoldDB" id="A0AAF0DZ97"/>
<evidence type="ECO:0000256" key="1">
    <source>
        <dbReference type="ARBA" id="ARBA00008966"/>
    </source>
</evidence>
<evidence type="ECO:0000256" key="2">
    <source>
        <dbReference type="ARBA" id="ARBA00013850"/>
    </source>
</evidence>
<name>A0AAF0DZ97_9BASI</name>
<dbReference type="Pfam" id="PF08164">
    <property type="entry name" value="TRAUB"/>
    <property type="match status" value="1"/>
</dbReference>
<organism evidence="6 7">
    <name type="scientific">Malassezia obtusa</name>
    <dbReference type="NCBI Taxonomy" id="76774"/>
    <lineage>
        <taxon>Eukaryota</taxon>
        <taxon>Fungi</taxon>
        <taxon>Dikarya</taxon>
        <taxon>Basidiomycota</taxon>
        <taxon>Ustilaginomycotina</taxon>
        <taxon>Malasseziomycetes</taxon>
        <taxon>Malasseziales</taxon>
        <taxon>Malasseziaceae</taxon>
        <taxon>Malassezia</taxon>
    </lineage>
</organism>
<dbReference type="InterPro" id="IPR012617">
    <property type="entry name" value="AATF_C"/>
</dbReference>
<dbReference type="InterPro" id="IPR039223">
    <property type="entry name" value="AATF/Bfr2"/>
</dbReference>
<reference evidence="6" key="1">
    <citation type="submission" date="2023-03" db="EMBL/GenBank/DDBJ databases">
        <title>Mating type loci evolution in Malassezia.</title>
        <authorList>
            <person name="Coelho M.A."/>
        </authorList>
    </citation>
    <scope>NUCLEOTIDE SEQUENCE</scope>
    <source>
        <strain evidence="6">CBS 7876</strain>
    </source>
</reference>
<dbReference type="InterPro" id="IPR025160">
    <property type="entry name" value="AATF"/>
</dbReference>
<proteinExistence type="inferred from homology"/>
<feature type="compositionally biased region" description="Acidic residues" evidence="3">
    <location>
        <begin position="485"/>
        <end position="494"/>
    </location>
</feature>
<evidence type="ECO:0000313" key="7">
    <source>
        <dbReference type="Proteomes" id="UP001214603"/>
    </source>
</evidence>
<comment type="similarity">
    <text evidence="1">Belongs to the AATF family.</text>
</comment>
<feature type="region of interest" description="Disordered" evidence="3">
    <location>
        <begin position="1"/>
        <end position="209"/>
    </location>
</feature>
<feature type="domain" description="Apoptosis-antagonizing transcription factor C-terminal" evidence="4">
    <location>
        <begin position="402"/>
        <end position="479"/>
    </location>
</feature>
<dbReference type="Proteomes" id="UP001214603">
    <property type="component" value="Chromosome 2"/>
</dbReference>
<protein>
    <recommendedName>
        <fullName evidence="2">Protein BFR2</fullName>
    </recommendedName>
</protein>
<evidence type="ECO:0000256" key="3">
    <source>
        <dbReference type="SAM" id="MobiDB-lite"/>
    </source>
</evidence>
<evidence type="ECO:0000259" key="5">
    <source>
        <dbReference type="Pfam" id="PF13339"/>
    </source>
</evidence>
<feature type="compositionally biased region" description="Basic and acidic residues" evidence="3">
    <location>
        <begin position="1"/>
        <end position="11"/>
    </location>
</feature>
<feature type="region of interest" description="Disordered" evidence="3">
    <location>
        <begin position="481"/>
        <end position="506"/>
    </location>
</feature>
<dbReference type="Pfam" id="PF13339">
    <property type="entry name" value="AATF-Che1"/>
    <property type="match status" value="1"/>
</dbReference>
<dbReference type="GO" id="GO:0005730">
    <property type="term" value="C:nucleolus"/>
    <property type="evidence" value="ECO:0007669"/>
    <property type="project" value="TreeGrafter"/>
</dbReference>
<evidence type="ECO:0000313" key="6">
    <source>
        <dbReference type="EMBL" id="WFD02881.1"/>
    </source>
</evidence>
<feature type="domain" description="AATF leucine zipper-containing" evidence="5">
    <location>
        <begin position="200"/>
        <end position="322"/>
    </location>
</feature>